<reference evidence="4 5" key="1">
    <citation type="journal article" date="2007" name="Genome Res.">
        <title>Genome characteristics of facultatively symbiotic Frankia sp. strains reflect host range and host plant biogeography.</title>
        <authorList>
            <person name="Normand P."/>
            <person name="Lapierre P."/>
            <person name="Tisa L.S."/>
            <person name="Gogarten J.P."/>
            <person name="Alloisio N."/>
            <person name="Bagnarol E."/>
            <person name="Bassi C.A."/>
            <person name="Berry A.M."/>
            <person name="Bickhart D.M."/>
            <person name="Choisne N."/>
            <person name="Couloux A."/>
            <person name="Cournoyer B."/>
            <person name="Cruveiller S."/>
            <person name="Daubin V."/>
            <person name="Demange N."/>
            <person name="Francino M.P."/>
            <person name="Goltsman E."/>
            <person name="Huang Y."/>
            <person name="Kopp O.R."/>
            <person name="Labarre L."/>
            <person name="Lapidus A."/>
            <person name="Lavire C."/>
            <person name="Marechal J."/>
            <person name="Martinez M."/>
            <person name="Mastronunzio J.E."/>
            <person name="Mullin B.C."/>
            <person name="Niemann J."/>
            <person name="Pujic P."/>
            <person name="Rawnsley T."/>
            <person name="Rouy Z."/>
            <person name="Schenowitz C."/>
            <person name="Sellstedt A."/>
            <person name="Tavares F."/>
            <person name="Tomkins J.P."/>
            <person name="Vallenet D."/>
            <person name="Valverde C."/>
            <person name="Wall L.G."/>
            <person name="Wang Y."/>
            <person name="Medigue C."/>
            <person name="Benson D.R."/>
        </authorList>
    </citation>
    <scope>NUCLEOTIDE SEQUENCE [LARGE SCALE GENOMIC DNA]</scope>
    <source>
        <strain evidence="5">DSM 45986 / CECT 9034 / ACN14a</strain>
    </source>
</reference>
<feature type="compositionally biased region" description="Gly residues" evidence="1">
    <location>
        <begin position="190"/>
        <end position="206"/>
    </location>
</feature>
<organism evidence="4 5">
    <name type="scientific">Frankia alni (strain DSM 45986 / CECT 9034 / ACN14a)</name>
    <dbReference type="NCBI Taxonomy" id="326424"/>
    <lineage>
        <taxon>Bacteria</taxon>
        <taxon>Bacillati</taxon>
        <taxon>Actinomycetota</taxon>
        <taxon>Actinomycetes</taxon>
        <taxon>Frankiales</taxon>
        <taxon>Frankiaceae</taxon>
        <taxon>Frankia</taxon>
    </lineage>
</organism>
<keyword evidence="2" id="KW-0812">Transmembrane</keyword>
<keyword evidence="2" id="KW-1133">Transmembrane helix</keyword>
<dbReference type="AlphaFoldDB" id="Q0RCD3"/>
<sequence>MGRRVVAGLLATLIAVAGVIAVVEIIAAAVGEGQVLINWRSWANGLSDTAWSRGPALLAAGFVALVGLLLIGIALRSGTPARLRTRWGCPRAGVFVDRRGLARDLRATALAVDGVDRARVRVHRRVADVRLRLRPRVAGDTPRRVAAVLSEELDAFALVESPDLTIRATSTGRRHEPAAVDGPARHDGPAGWGGPGGHAGPSGGDGRPASGGADESGGADGSRRAVGTGPDGTRRVGAAARRGGEAP</sequence>
<feature type="compositionally biased region" description="Basic and acidic residues" evidence="1">
    <location>
        <begin position="173"/>
        <end position="188"/>
    </location>
</feature>
<keyword evidence="2" id="KW-0472">Membrane</keyword>
<accession>Q0RCD3</accession>
<feature type="domain" description="DUF6286" evidence="3">
    <location>
        <begin position="65"/>
        <end position="168"/>
    </location>
</feature>
<feature type="transmembrane region" description="Helical" evidence="2">
    <location>
        <begin position="55"/>
        <end position="75"/>
    </location>
</feature>
<dbReference type="RefSeq" id="WP_011607319.1">
    <property type="nucleotide sequence ID" value="NC_008278.1"/>
</dbReference>
<dbReference type="EMBL" id="CT573213">
    <property type="protein sequence ID" value="CAJ64893.1"/>
    <property type="molecule type" value="Genomic_DNA"/>
</dbReference>
<dbReference type="Proteomes" id="UP000000657">
    <property type="component" value="Chromosome"/>
</dbReference>
<gene>
    <name evidence="4" type="ordered locus">FRAAL6270</name>
</gene>
<evidence type="ECO:0000259" key="3">
    <source>
        <dbReference type="Pfam" id="PF19803"/>
    </source>
</evidence>
<keyword evidence="5" id="KW-1185">Reference proteome</keyword>
<dbReference type="Pfam" id="PF19803">
    <property type="entry name" value="DUF6286"/>
    <property type="match status" value="1"/>
</dbReference>
<dbReference type="STRING" id="326424.FRAAL6270"/>
<evidence type="ECO:0000256" key="1">
    <source>
        <dbReference type="SAM" id="MobiDB-lite"/>
    </source>
</evidence>
<proteinExistence type="predicted"/>
<dbReference type="InterPro" id="IPR046253">
    <property type="entry name" value="DUF6286"/>
</dbReference>
<feature type="region of interest" description="Disordered" evidence="1">
    <location>
        <begin position="167"/>
        <end position="247"/>
    </location>
</feature>
<evidence type="ECO:0000313" key="5">
    <source>
        <dbReference type="Proteomes" id="UP000000657"/>
    </source>
</evidence>
<dbReference type="HOGENOM" id="CLU_1123250_0_0_11"/>
<protein>
    <recommendedName>
        <fullName evidence="3">DUF6286 domain-containing protein</fullName>
    </recommendedName>
</protein>
<dbReference type="KEGG" id="fal:FRAAL6270"/>
<dbReference type="eggNOG" id="ENOG5033V3R">
    <property type="taxonomic scope" value="Bacteria"/>
</dbReference>
<evidence type="ECO:0000256" key="2">
    <source>
        <dbReference type="SAM" id="Phobius"/>
    </source>
</evidence>
<name>Q0RCD3_FRAAA</name>
<evidence type="ECO:0000313" key="4">
    <source>
        <dbReference type="EMBL" id="CAJ64893.1"/>
    </source>
</evidence>